<evidence type="ECO:0000313" key="2">
    <source>
        <dbReference type="Proteomes" id="UP000266693"/>
    </source>
</evidence>
<dbReference type="OrthoDB" id="9799894at2"/>
<gene>
    <name evidence="1" type="ORF">D1610_12760</name>
</gene>
<protein>
    <submittedName>
        <fullName evidence="1">DUF1178 family protein</fullName>
    </submittedName>
</protein>
<dbReference type="RefSeq" id="WP_118864577.1">
    <property type="nucleotide sequence ID" value="NZ_QWLV01000006.1"/>
</dbReference>
<accession>A0A396RMS9</accession>
<dbReference type="EMBL" id="QWLV01000006">
    <property type="protein sequence ID" value="RHW16996.1"/>
    <property type="molecule type" value="Genomic_DNA"/>
</dbReference>
<name>A0A396RMS9_9SPHN</name>
<organism evidence="1 2">
    <name type="scientific">Sphingomonas gilva</name>
    <dbReference type="NCBI Taxonomy" id="2305907"/>
    <lineage>
        <taxon>Bacteria</taxon>
        <taxon>Pseudomonadati</taxon>
        <taxon>Pseudomonadota</taxon>
        <taxon>Alphaproteobacteria</taxon>
        <taxon>Sphingomonadales</taxon>
        <taxon>Sphingomonadaceae</taxon>
        <taxon>Sphingomonas</taxon>
    </lineage>
</organism>
<dbReference type="PIRSF" id="PIRSF032131">
    <property type="entry name" value="UCP032131"/>
    <property type="match status" value="1"/>
</dbReference>
<proteinExistence type="predicted"/>
<comment type="caution">
    <text evidence="1">The sequence shown here is derived from an EMBL/GenBank/DDBJ whole genome shotgun (WGS) entry which is preliminary data.</text>
</comment>
<evidence type="ECO:0000313" key="1">
    <source>
        <dbReference type="EMBL" id="RHW16996.1"/>
    </source>
</evidence>
<dbReference type="InterPro" id="IPR009562">
    <property type="entry name" value="DUF1178"/>
</dbReference>
<reference evidence="1 2" key="1">
    <citation type="submission" date="2018-08" db="EMBL/GenBank/DDBJ databases">
        <title>The multiple taxonomic identification of Sphingomonas gilva.</title>
        <authorList>
            <person name="Zhu D."/>
            <person name="Zheng S."/>
        </authorList>
    </citation>
    <scope>NUCLEOTIDE SEQUENCE [LARGE SCALE GENOMIC DNA]</scope>
    <source>
        <strain evidence="1 2">ZDH117</strain>
    </source>
</reference>
<sequence length="136" mass="14411">MIAFDLRCGTGHVFEAWFASSDAFEDQRARKLVECPVCGDSGVEKAVTAARLSGTGETPDPKTALRALAKAQARALEDSQWVGKDFAAKARAMHDGEAPHARIHGQATPEEAKALVADGVPVAPLPLPVVPPDERN</sequence>
<dbReference type="Pfam" id="PF06676">
    <property type="entry name" value="DUF1178"/>
    <property type="match status" value="1"/>
</dbReference>
<dbReference type="Proteomes" id="UP000266693">
    <property type="component" value="Unassembled WGS sequence"/>
</dbReference>
<dbReference type="AlphaFoldDB" id="A0A396RMS9"/>
<keyword evidence="2" id="KW-1185">Reference proteome</keyword>